<dbReference type="RefSeq" id="WP_096829082.1">
    <property type="nucleotide sequence ID" value="NZ_NXIB02000004.1"/>
</dbReference>
<dbReference type="Proteomes" id="UP000226442">
    <property type="component" value="Unassembled WGS sequence"/>
</dbReference>
<keyword evidence="4" id="KW-1185">Reference proteome</keyword>
<dbReference type="AlphaFoldDB" id="A0A2G4F625"/>
<evidence type="ECO:0000313" key="3">
    <source>
        <dbReference type="EMBL" id="PHX57210.1"/>
    </source>
</evidence>
<gene>
    <name evidence="3" type="ORF">CP500_001445</name>
</gene>
<dbReference type="SUPFAM" id="SSF52540">
    <property type="entry name" value="P-loop containing nucleoside triphosphate hydrolases"/>
    <property type="match status" value="1"/>
</dbReference>
<feature type="transmembrane region" description="Helical" evidence="1">
    <location>
        <begin position="388"/>
        <end position="413"/>
    </location>
</feature>
<dbReference type="InterPro" id="IPR007111">
    <property type="entry name" value="NACHT_NTPase"/>
</dbReference>
<name>A0A2G4F625_9CYAN</name>
<reference evidence="3" key="1">
    <citation type="submission" date="2017-10" db="EMBL/GenBank/DDBJ databases">
        <title>Draft genome sequence of the planktic cyanobacteria Tychonema bourrellyi isolated from alpine lentic freshwater.</title>
        <authorList>
            <person name="Tett A."/>
            <person name="Armanini F."/>
            <person name="Asnicar F."/>
            <person name="Boscaini A."/>
            <person name="Pasolli E."/>
            <person name="Zolfo M."/>
            <person name="Donati C."/>
            <person name="Salmaso N."/>
            <person name="Segata N."/>
        </authorList>
    </citation>
    <scope>NUCLEOTIDE SEQUENCE</scope>
    <source>
        <strain evidence="3">FEM_GT703</strain>
    </source>
</reference>
<keyword evidence="1" id="KW-0812">Transmembrane</keyword>
<dbReference type="Gene3D" id="3.40.50.300">
    <property type="entry name" value="P-loop containing nucleotide triphosphate hydrolases"/>
    <property type="match status" value="1"/>
</dbReference>
<accession>A0A2G4F625</accession>
<evidence type="ECO:0000259" key="2">
    <source>
        <dbReference type="Pfam" id="PF05729"/>
    </source>
</evidence>
<dbReference type="Pfam" id="PF05729">
    <property type="entry name" value="NACHT"/>
    <property type="match status" value="1"/>
</dbReference>
<evidence type="ECO:0000313" key="4">
    <source>
        <dbReference type="Proteomes" id="UP000226442"/>
    </source>
</evidence>
<feature type="transmembrane region" description="Helical" evidence="1">
    <location>
        <begin position="361"/>
        <end position="382"/>
    </location>
</feature>
<proteinExistence type="predicted"/>
<dbReference type="OrthoDB" id="419058at2"/>
<keyword evidence="1" id="KW-0472">Membrane</keyword>
<feature type="domain" description="NACHT" evidence="2">
    <location>
        <begin position="84"/>
        <end position="235"/>
    </location>
</feature>
<dbReference type="EMBL" id="NXIB02000004">
    <property type="protein sequence ID" value="PHX57210.1"/>
    <property type="molecule type" value="Genomic_DNA"/>
</dbReference>
<evidence type="ECO:0000256" key="1">
    <source>
        <dbReference type="SAM" id="Phobius"/>
    </source>
</evidence>
<sequence>MLRFISHRLQPPRDRLLKDVKREVQASRSHSLHNAVLSNLRQETAPPGVSRCWDVDVKVGNRPSFRLPPKASIAKVFDRTGGKLVILGATGAGKTTTLLELAMVLISRAQKDPSLPVPVLFELGAWKTESGAIADWLIAQLQFKYDIPAAVGKQWLTEQKLLPLLDGLDEVKPHRQNFCIQAINQFVESDFKPKHLVVCSSFEVYKDCPNRFRLQAAILLKPLTETQIQNYLLEARSRELWYSIEKEPELLKLAKAPLFISMMALAYEDILIEAWKRIPSPEEQRKYLLTAYIRRQMTGEVKQYPRSTGKELRSEQIRNWLGWLARKMEQQGIQEVLLDKMPSSWLETVEQQRVYQFGTKLLGGLIWVILGLVLTLVSGSIWGLIAGAIAAIISALLPSIPMIHNFVLHLVLWSNGYIPWNYSRFLDAAADRLLMHKTGDRRYRFVHNLLQKHFAEIS</sequence>
<protein>
    <submittedName>
        <fullName evidence="3">NACHT domain-containing protein</fullName>
    </submittedName>
</protein>
<organism evidence="3 4">
    <name type="scientific">Tychonema bourrellyi FEM_GT703</name>
    <dbReference type="NCBI Taxonomy" id="2040638"/>
    <lineage>
        <taxon>Bacteria</taxon>
        <taxon>Bacillati</taxon>
        <taxon>Cyanobacteriota</taxon>
        <taxon>Cyanophyceae</taxon>
        <taxon>Oscillatoriophycideae</taxon>
        <taxon>Oscillatoriales</taxon>
        <taxon>Microcoleaceae</taxon>
        <taxon>Tychonema</taxon>
    </lineage>
</organism>
<comment type="caution">
    <text evidence="3">The sequence shown here is derived from an EMBL/GenBank/DDBJ whole genome shotgun (WGS) entry which is preliminary data.</text>
</comment>
<keyword evidence="1" id="KW-1133">Transmembrane helix</keyword>
<dbReference type="InterPro" id="IPR027417">
    <property type="entry name" value="P-loop_NTPase"/>
</dbReference>